<keyword evidence="3" id="KW-1185">Reference proteome</keyword>
<dbReference type="PANTHER" id="PTHR38451:SF1">
    <property type="entry name" value="TRNA (ADENINE(22)-N(1))-METHYLTRANSFERASE"/>
    <property type="match status" value="1"/>
</dbReference>
<organism evidence="2 3">
    <name type="scientific">Sporosarcina aquimarina</name>
    <dbReference type="NCBI Taxonomy" id="114975"/>
    <lineage>
        <taxon>Bacteria</taxon>
        <taxon>Bacillati</taxon>
        <taxon>Bacillota</taxon>
        <taxon>Bacilli</taxon>
        <taxon>Bacillales</taxon>
        <taxon>Caryophanaceae</taxon>
        <taxon>Sporosarcina</taxon>
    </lineage>
</organism>
<gene>
    <name evidence="2" type="ORF">QT716_02765</name>
</gene>
<evidence type="ECO:0000313" key="2">
    <source>
        <dbReference type="EMBL" id="MDW0108967.1"/>
    </source>
</evidence>
<dbReference type="EMBL" id="JAUBDH010000002">
    <property type="protein sequence ID" value="MDW0108967.1"/>
    <property type="molecule type" value="Genomic_DNA"/>
</dbReference>
<dbReference type="Gene3D" id="1.10.287.1890">
    <property type="match status" value="1"/>
</dbReference>
<dbReference type="Proteomes" id="UP001280629">
    <property type="component" value="Unassembled WGS sequence"/>
</dbReference>
<dbReference type="InterPro" id="IPR006901">
    <property type="entry name" value="TrmK"/>
</dbReference>
<comment type="caution">
    <text evidence="2">The sequence shown here is derived from an EMBL/GenBank/DDBJ whole genome shotgun (WGS) entry which is preliminary data.</text>
</comment>
<proteinExistence type="predicted"/>
<name>A0ABU4FZX6_9BACL</name>
<keyword evidence="1" id="KW-0175">Coiled coil</keyword>
<dbReference type="PANTHER" id="PTHR38451">
    <property type="entry name" value="TRNA (ADENINE(22)-N(1))-METHYLTRANSFERASE"/>
    <property type="match status" value="1"/>
</dbReference>
<evidence type="ECO:0000256" key="1">
    <source>
        <dbReference type="SAM" id="Coils"/>
    </source>
</evidence>
<accession>A0ABU4FZX6</accession>
<sequence>MNAKNLSERLKLVASFVEQGTVLADIGSDHAYLPCWLIQNGLISRAIAGEVVKGPFESAKRNVQSEGLGKQITVRMANGLRAIEQNDSVETVTIAGMGGSLIASILDNDSERLASVKRIIVQPNIHSMAIRQWAVDNSWKIVNEAIVKEDRKIYEVLVLEPGKGTYSSEEMLMGPYLIKECADAFLEKWQGELAELSRVITALTKSAQSEEAKMKRQQLSETKDLIERVLHK</sequence>
<feature type="coiled-coil region" evidence="1">
    <location>
        <begin position="186"/>
        <end position="213"/>
    </location>
</feature>
<dbReference type="Pfam" id="PF04816">
    <property type="entry name" value="TrmK"/>
    <property type="match status" value="1"/>
</dbReference>
<protein>
    <submittedName>
        <fullName evidence="2">tRNA (Adenine(22)-N(1))-methyltransferase TrmK</fullName>
    </submittedName>
</protein>
<reference evidence="2 3" key="1">
    <citation type="submission" date="2023-06" db="EMBL/GenBank/DDBJ databases">
        <title>Sporosarcina sp. nov., isolated from Korean traditional fermented seafood 'Jeotgal'.</title>
        <authorList>
            <person name="Yang A.-I."/>
            <person name="Shin N.-R."/>
        </authorList>
    </citation>
    <scope>NUCLEOTIDE SEQUENCE [LARGE SCALE GENOMIC DNA]</scope>
    <source>
        <strain evidence="2 3">KCTC3840</strain>
    </source>
</reference>
<dbReference type="PIRSF" id="PIRSF018637">
    <property type="entry name" value="TrmK"/>
    <property type="match status" value="1"/>
</dbReference>
<evidence type="ECO:0000313" key="3">
    <source>
        <dbReference type="Proteomes" id="UP001280629"/>
    </source>
</evidence>
<dbReference type="Gene3D" id="3.40.50.150">
    <property type="entry name" value="Vaccinia Virus protein VP39"/>
    <property type="match status" value="1"/>
</dbReference>
<dbReference type="InterPro" id="IPR029063">
    <property type="entry name" value="SAM-dependent_MTases_sf"/>
</dbReference>
<dbReference type="RefSeq" id="WP_317934317.1">
    <property type="nucleotide sequence ID" value="NZ_JAUBDH010000002.1"/>
</dbReference>
<dbReference type="SUPFAM" id="SSF53335">
    <property type="entry name" value="S-adenosyl-L-methionine-dependent methyltransferases"/>
    <property type="match status" value="1"/>
</dbReference>